<evidence type="ECO:0000313" key="2">
    <source>
        <dbReference type="Proteomes" id="UP000485058"/>
    </source>
</evidence>
<organism evidence="1 2">
    <name type="scientific">Haematococcus lacustris</name>
    <name type="common">Green alga</name>
    <name type="synonym">Haematococcus pluvialis</name>
    <dbReference type="NCBI Taxonomy" id="44745"/>
    <lineage>
        <taxon>Eukaryota</taxon>
        <taxon>Viridiplantae</taxon>
        <taxon>Chlorophyta</taxon>
        <taxon>core chlorophytes</taxon>
        <taxon>Chlorophyceae</taxon>
        <taxon>CS clade</taxon>
        <taxon>Chlamydomonadales</taxon>
        <taxon>Haematococcaceae</taxon>
        <taxon>Haematococcus</taxon>
    </lineage>
</organism>
<dbReference type="AlphaFoldDB" id="A0A699Z3N4"/>
<evidence type="ECO:0000313" key="1">
    <source>
        <dbReference type="EMBL" id="GFH17213.1"/>
    </source>
</evidence>
<name>A0A699Z3N4_HAELA</name>
<comment type="caution">
    <text evidence="1">The sequence shown here is derived from an EMBL/GenBank/DDBJ whole genome shotgun (WGS) entry which is preliminary data.</text>
</comment>
<reference evidence="1 2" key="1">
    <citation type="submission" date="2020-02" db="EMBL/GenBank/DDBJ databases">
        <title>Draft genome sequence of Haematococcus lacustris strain NIES-144.</title>
        <authorList>
            <person name="Morimoto D."/>
            <person name="Nakagawa S."/>
            <person name="Yoshida T."/>
            <person name="Sawayama S."/>
        </authorList>
    </citation>
    <scope>NUCLEOTIDE SEQUENCE [LARGE SCALE GENOMIC DNA]</scope>
    <source>
        <strain evidence="1 2">NIES-144</strain>
    </source>
</reference>
<gene>
    <name evidence="1" type="ORF">HaLaN_13795</name>
</gene>
<proteinExistence type="predicted"/>
<dbReference type="Proteomes" id="UP000485058">
    <property type="component" value="Unassembled WGS sequence"/>
</dbReference>
<dbReference type="EMBL" id="BLLF01001113">
    <property type="protein sequence ID" value="GFH17213.1"/>
    <property type="molecule type" value="Genomic_DNA"/>
</dbReference>
<sequence length="91" mass="9112">MGAVAVAVGLGYCTAYSSYRQLTLGSQVAVQPDPDAGVDDQVVGGAALGNAVGVALHLASQPQSQRTANQALTIISGFLHSFEPSLALQGG</sequence>
<accession>A0A699Z3N4</accession>
<keyword evidence="2" id="KW-1185">Reference proteome</keyword>
<protein>
    <submittedName>
        <fullName evidence="1">Uncharacterized protein</fullName>
    </submittedName>
</protein>